<proteinExistence type="inferred from homology"/>
<dbReference type="PRINTS" id="PR00412">
    <property type="entry name" value="EPOXHYDRLASE"/>
</dbReference>
<sequence>MFEGFEPFTVTTDRDLDVSIYGLKSGDTSSSSLPPLLLIHGFPQSRHIWHRVAPQLTDQYTVVMIDLRGYGDSSKPESVAAYAKSAMARDCIEVMDSLGFDSFFVCAHDRGARVSHKLCVDYPQRVKRAILLDICPTLAMYTTTDFEFAKAYFHWFFLIQKAPLPESLILANTRTFAELFMGGRQAGGLKIFDQECWEFYVKVLEDPAAVHSMCQDYRASSTLDLDEARTDLAEGRLVQCPLLVLWGKHGVIERCFDAVKEWRSVTKKGVSVTGHSIDSGHYIAEEAPQDIVSSIREFLV</sequence>
<accession>A0A507AEY4</accession>
<dbReference type="Gene3D" id="3.40.50.1820">
    <property type="entry name" value="alpha/beta hydrolase"/>
    <property type="match status" value="1"/>
</dbReference>
<keyword evidence="1" id="KW-0378">Hydrolase</keyword>
<dbReference type="Proteomes" id="UP000319257">
    <property type="component" value="Unassembled WGS sequence"/>
</dbReference>
<evidence type="ECO:0000259" key="3">
    <source>
        <dbReference type="Pfam" id="PF00561"/>
    </source>
</evidence>
<dbReference type="Pfam" id="PF00561">
    <property type="entry name" value="Abhydrolase_1"/>
    <property type="match status" value="1"/>
</dbReference>
<dbReference type="AlphaFoldDB" id="A0A507AEY4"/>
<comment type="caution">
    <text evidence="4">The sequence shown here is derived from an EMBL/GenBank/DDBJ whole genome shotgun (WGS) entry which is preliminary data.</text>
</comment>
<dbReference type="GeneID" id="41978487"/>
<dbReference type="InterPro" id="IPR000073">
    <property type="entry name" value="AB_hydrolase_1"/>
</dbReference>
<dbReference type="InterPro" id="IPR029058">
    <property type="entry name" value="AB_hydrolase_fold"/>
</dbReference>
<comment type="similarity">
    <text evidence="2">Belongs to the AB hydrolase superfamily. Epoxide hydrolase family.</text>
</comment>
<feature type="domain" description="AB hydrolase-1" evidence="3">
    <location>
        <begin position="34"/>
        <end position="166"/>
    </location>
</feature>
<dbReference type="InParanoid" id="A0A507AEY4"/>
<dbReference type="GO" id="GO:0016787">
    <property type="term" value="F:hydrolase activity"/>
    <property type="evidence" value="ECO:0007669"/>
    <property type="project" value="UniProtKB-KW"/>
</dbReference>
<dbReference type="RefSeq" id="XP_030988763.1">
    <property type="nucleotide sequence ID" value="XM_031133725.1"/>
</dbReference>
<dbReference type="OrthoDB" id="408373at2759"/>
<dbReference type="STRING" id="1093900.A0A507AEY4"/>
<organism evidence="4 5">
    <name type="scientific">Thyridium curvatum</name>
    <dbReference type="NCBI Taxonomy" id="1093900"/>
    <lineage>
        <taxon>Eukaryota</taxon>
        <taxon>Fungi</taxon>
        <taxon>Dikarya</taxon>
        <taxon>Ascomycota</taxon>
        <taxon>Pezizomycotina</taxon>
        <taxon>Sordariomycetes</taxon>
        <taxon>Sordariomycetidae</taxon>
        <taxon>Thyridiales</taxon>
        <taxon>Thyridiaceae</taxon>
        <taxon>Thyridium</taxon>
    </lineage>
</organism>
<dbReference type="InterPro" id="IPR000639">
    <property type="entry name" value="Epox_hydrolase-like"/>
</dbReference>
<dbReference type="EMBL" id="SKBQ01000096">
    <property type="protein sequence ID" value="TPX07052.1"/>
    <property type="molecule type" value="Genomic_DNA"/>
</dbReference>
<protein>
    <recommendedName>
        <fullName evidence="3">AB hydrolase-1 domain-containing protein</fullName>
    </recommendedName>
</protein>
<name>A0A507AEY4_9PEZI</name>
<reference evidence="4 5" key="1">
    <citation type="submission" date="2019-06" db="EMBL/GenBank/DDBJ databases">
        <title>Draft genome sequence of the filamentous fungus Phialemoniopsis curvata isolated from diesel fuel.</title>
        <authorList>
            <person name="Varaljay V.A."/>
            <person name="Lyon W.J."/>
            <person name="Crouch A.L."/>
            <person name="Drake C.E."/>
            <person name="Hollomon J.M."/>
            <person name="Nadeau L.J."/>
            <person name="Nunn H.S."/>
            <person name="Stevenson B.S."/>
            <person name="Bojanowski C.L."/>
            <person name="Crookes-Goodson W.J."/>
        </authorList>
    </citation>
    <scope>NUCLEOTIDE SEQUENCE [LARGE SCALE GENOMIC DNA]</scope>
    <source>
        <strain evidence="4 5">D216</strain>
    </source>
</reference>
<keyword evidence="5" id="KW-1185">Reference proteome</keyword>
<evidence type="ECO:0000256" key="2">
    <source>
        <dbReference type="ARBA" id="ARBA00038334"/>
    </source>
</evidence>
<evidence type="ECO:0000313" key="4">
    <source>
        <dbReference type="EMBL" id="TPX07052.1"/>
    </source>
</evidence>
<dbReference type="SUPFAM" id="SSF53474">
    <property type="entry name" value="alpha/beta-Hydrolases"/>
    <property type="match status" value="1"/>
</dbReference>
<gene>
    <name evidence="4" type="ORF">E0L32_011040</name>
</gene>
<dbReference type="PANTHER" id="PTHR43329">
    <property type="entry name" value="EPOXIDE HYDROLASE"/>
    <property type="match status" value="1"/>
</dbReference>
<evidence type="ECO:0000256" key="1">
    <source>
        <dbReference type="ARBA" id="ARBA00022801"/>
    </source>
</evidence>
<evidence type="ECO:0000313" key="5">
    <source>
        <dbReference type="Proteomes" id="UP000319257"/>
    </source>
</evidence>